<protein>
    <submittedName>
        <fullName evidence="1">Uncharacterized protein</fullName>
    </submittedName>
</protein>
<evidence type="ECO:0000313" key="1">
    <source>
        <dbReference type="EMBL" id="MDU0345429.1"/>
    </source>
</evidence>
<accession>A0ABU3SKU4</accession>
<organism evidence="1 2">
    <name type="scientific">Microbacterium phycohabitans</name>
    <dbReference type="NCBI Taxonomy" id="3075993"/>
    <lineage>
        <taxon>Bacteria</taxon>
        <taxon>Bacillati</taxon>
        <taxon>Actinomycetota</taxon>
        <taxon>Actinomycetes</taxon>
        <taxon>Micrococcales</taxon>
        <taxon>Microbacteriaceae</taxon>
        <taxon>Microbacterium</taxon>
    </lineage>
</organism>
<sequence length="141" mass="15764">MNFMTFVKIDDKSLTVGELLASWANRVRGISIETVSLREGVEGRITADDYIGFLHFRSILESALQPLGMADDSPESTILKAIDSCFMALTEVDEEGLIEAMDPLLTGTSRSGQWWNERIPRRGALGFEIAQVERRMRAVRA</sequence>
<reference evidence="1 2" key="1">
    <citation type="submission" date="2023-09" db="EMBL/GenBank/DDBJ databases">
        <title>Microbacterium fusihabitans sp. nov., Microbacterium phycihabitans sp. nov., and Microbacterium cervinum sp. nov., isolated from dried seaweeds of beach.</title>
        <authorList>
            <person name="Lee S.D."/>
        </authorList>
    </citation>
    <scope>NUCLEOTIDE SEQUENCE [LARGE SCALE GENOMIC DNA]</scope>
    <source>
        <strain evidence="1 2">KSW2-29</strain>
    </source>
</reference>
<dbReference type="EMBL" id="JAWDIT010000002">
    <property type="protein sequence ID" value="MDU0345429.1"/>
    <property type="molecule type" value="Genomic_DNA"/>
</dbReference>
<comment type="caution">
    <text evidence="1">The sequence shown here is derived from an EMBL/GenBank/DDBJ whole genome shotgun (WGS) entry which is preliminary data.</text>
</comment>
<gene>
    <name evidence="1" type="ORF">RWH44_06890</name>
</gene>
<dbReference type="RefSeq" id="WP_316004001.1">
    <property type="nucleotide sequence ID" value="NZ_JAWDIT010000002.1"/>
</dbReference>
<evidence type="ECO:0000313" key="2">
    <source>
        <dbReference type="Proteomes" id="UP001261125"/>
    </source>
</evidence>
<proteinExistence type="predicted"/>
<name>A0ABU3SKU4_9MICO</name>
<dbReference type="Proteomes" id="UP001261125">
    <property type="component" value="Unassembled WGS sequence"/>
</dbReference>
<keyword evidence="2" id="KW-1185">Reference proteome</keyword>